<feature type="compositionally biased region" description="Low complexity" evidence="2">
    <location>
        <begin position="55"/>
        <end position="70"/>
    </location>
</feature>
<protein>
    <submittedName>
        <fullName evidence="3 5">Uncharacterized protein</fullName>
    </submittedName>
</protein>
<proteinExistence type="predicted"/>
<evidence type="ECO:0000256" key="1">
    <source>
        <dbReference type="SAM" id="Coils"/>
    </source>
</evidence>
<evidence type="ECO:0000256" key="2">
    <source>
        <dbReference type="SAM" id="MobiDB-lite"/>
    </source>
</evidence>
<dbReference type="RefSeq" id="XP_033584523.1">
    <property type="nucleotide sequence ID" value="XM_033718648.1"/>
</dbReference>
<reference evidence="5" key="3">
    <citation type="submission" date="2025-04" db="UniProtKB">
        <authorList>
            <consortium name="RefSeq"/>
        </authorList>
    </citation>
    <scope>IDENTIFICATION</scope>
    <source>
        <strain evidence="5">CBS 304.34</strain>
    </source>
</reference>
<sequence>MPNNAPSTSPFAIGASPNPNATTASHVPPNLALPPWSGNLRSQNTDPGRDNHSQLSPETTTTLPGSGTATIWESSEPPDAAMAPVVCSDELQTIRDVRSFSIMEPTPAVKTEAPSPIQQSTVYNASYADCKTKLGGLYTDVQFSSAGTLLQENVGLREEIARLLQEITRLLQENGRVQEKAGLQEIAGLEEIARLREENARLKEKITRDRWLNGTLRNSEDTTVKPEPDKLPYLSRLPELSGADLQQGSNSIAQPWCPSGPSAALYRFQPCANFEIDSIRYCATTFYEEDSILKILRMCKNCGYQDLFHAPPSAQV</sequence>
<keyword evidence="1" id="KW-0175">Coiled coil</keyword>
<reference evidence="5" key="2">
    <citation type="submission" date="2020-04" db="EMBL/GenBank/DDBJ databases">
        <authorList>
            <consortium name="NCBI Genome Project"/>
        </authorList>
    </citation>
    <scope>NUCLEOTIDE SEQUENCE</scope>
    <source>
        <strain evidence="5">CBS 304.34</strain>
    </source>
</reference>
<gene>
    <name evidence="3 5" type="ORF">BDZ99DRAFT_457281</name>
</gene>
<dbReference type="OrthoDB" id="10372490at2759"/>
<dbReference type="GeneID" id="54459541"/>
<feature type="compositionally biased region" description="Polar residues" evidence="2">
    <location>
        <begin position="1"/>
        <end position="10"/>
    </location>
</feature>
<evidence type="ECO:0000313" key="5">
    <source>
        <dbReference type="RefSeq" id="XP_033584523.1"/>
    </source>
</evidence>
<accession>A0A6A6ZA38</accession>
<feature type="region of interest" description="Disordered" evidence="2">
    <location>
        <begin position="1"/>
        <end position="75"/>
    </location>
</feature>
<evidence type="ECO:0000313" key="4">
    <source>
        <dbReference type="Proteomes" id="UP000504636"/>
    </source>
</evidence>
<dbReference type="AlphaFoldDB" id="A0A6A6ZA38"/>
<reference evidence="3 5" key="1">
    <citation type="journal article" date="2020" name="Stud. Mycol.">
        <title>101 Dothideomycetes genomes: a test case for predicting lifestyles and emergence of pathogens.</title>
        <authorList>
            <person name="Haridas S."/>
            <person name="Albert R."/>
            <person name="Binder M."/>
            <person name="Bloem J."/>
            <person name="Labutti K."/>
            <person name="Salamov A."/>
            <person name="Andreopoulos B."/>
            <person name="Baker S."/>
            <person name="Barry K."/>
            <person name="Bills G."/>
            <person name="Bluhm B."/>
            <person name="Cannon C."/>
            <person name="Castanera R."/>
            <person name="Culley D."/>
            <person name="Daum C."/>
            <person name="Ezra D."/>
            <person name="Gonzalez J."/>
            <person name="Henrissat B."/>
            <person name="Kuo A."/>
            <person name="Liang C."/>
            <person name="Lipzen A."/>
            <person name="Lutzoni F."/>
            <person name="Magnuson J."/>
            <person name="Mondo S."/>
            <person name="Nolan M."/>
            <person name="Ohm R."/>
            <person name="Pangilinan J."/>
            <person name="Park H.-J."/>
            <person name="Ramirez L."/>
            <person name="Alfaro M."/>
            <person name="Sun H."/>
            <person name="Tritt A."/>
            <person name="Yoshinaga Y."/>
            <person name="Zwiers L.-H."/>
            <person name="Turgeon B."/>
            <person name="Goodwin S."/>
            <person name="Spatafora J."/>
            <person name="Crous P."/>
            <person name="Grigoriev I."/>
        </authorList>
    </citation>
    <scope>NUCLEOTIDE SEQUENCE</scope>
    <source>
        <strain evidence="3 5">CBS 304.34</strain>
    </source>
</reference>
<organism evidence="3">
    <name type="scientific">Mytilinidion resinicola</name>
    <dbReference type="NCBI Taxonomy" id="574789"/>
    <lineage>
        <taxon>Eukaryota</taxon>
        <taxon>Fungi</taxon>
        <taxon>Dikarya</taxon>
        <taxon>Ascomycota</taxon>
        <taxon>Pezizomycotina</taxon>
        <taxon>Dothideomycetes</taxon>
        <taxon>Pleosporomycetidae</taxon>
        <taxon>Mytilinidiales</taxon>
        <taxon>Mytilinidiaceae</taxon>
        <taxon>Mytilinidion</taxon>
    </lineage>
</organism>
<dbReference type="EMBL" id="MU003692">
    <property type="protein sequence ID" value="KAF2817559.1"/>
    <property type="molecule type" value="Genomic_DNA"/>
</dbReference>
<keyword evidence="4" id="KW-1185">Reference proteome</keyword>
<feature type="coiled-coil region" evidence="1">
    <location>
        <begin position="146"/>
        <end position="180"/>
    </location>
</feature>
<dbReference type="Proteomes" id="UP000504636">
    <property type="component" value="Unplaced"/>
</dbReference>
<name>A0A6A6ZA38_9PEZI</name>
<evidence type="ECO:0000313" key="3">
    <source>
        <dbReference type="EMBL" id="KAF2817559.1"/>
    </source>
</evidence>